<organism evidence="1">
    <name type="scientific">viral metagenome</name>
    <dbReference type="NCBI Taxonomy" id="1070528"/>
    <lineage>
        <taxon>unclassified sequences</taxon>
        <taxon>metagenomes</taxon>
        <taxon>organismal metagenomes</taxon>
    </lineage>
</organism>
<protein>
    <submittedName>
        <fullName evidence="1">Uncharacterized protein</fullName>
    </submittedName>
</protein>
<proteinExistence type="predicted"/>
<sequence>MEKKINTIVDDYTLGFKKDLCDKVMEVLGDCDKSTQLIHFVYNYDRLTLGAEDFAKRKRIKNEVPYSDRCMAKRSCGEQCTRRKKDGEMYCGTHVKGVPHGCIDANKESDTKQSSKVEVWLQDFKGISYYIDKNNNVYQTEDIVSNKRNPKIIAKYVLENDEYSIPNYGV</sequence>
<accession>A0A6C0FJY6</accession>
<name>A0A6C0FJY6_9ZZZZ</name>
<reference evidence="1" key="1">
    <citation type="journal article" date="2020" name="Nature">
        <title>Giant virus diversity and host interactions through global metagenomics.</title>
        <authorList>
            <person name="Schulz F."/>
            <person name="Roux S."/>
            <person name="Paez-Espino D."/>
            <person name="Jungbluth S."/>
            <person name="Walsh D.A."/>
            <person name="Denef V.J."/>
            <person name="McMahon K.D."/>
            <person name="Konstantinidis K.T."/>
            <person name="Eloe-Fadrosh E.A."/>
            <person name="Kyrpides N.C."/>
            <person name="Woyke T."/>
        </authorList>
    </citation>
    <scope>NUCLEOTIDE SEQUENCE</scope>
    <source>
        <strain evidence="1">GVMAG-S-ERX556106-38</strain>
    </source>
</reference>
<dbReference type="EMBL" id="MN738837">
    <property type="protein sequence ID" value="QHT38925.1"/>
    <property type="molecule type" value="Genomic_DNA"/>
</dbReference>
<evidence type="ECO:0000313" key="1">
    <source>
        <dbReference type="EMBL" id="QHT38925.1"/>
    </source>
</evidence>
<dbReference type="AlphaFoldDB" id="A0A6C0FJY6"/>